<accession>A0A0M9WBG9</accession>
<evidence type="ECO:0000313" key="1">
    <source>
        <dbReference type="EMBL" id="KOS38473.1"/>
    </source>
</evidence>
<evidence type="ECO:0000313" key="2">
    <source>
        <dbReference type="Proteomes" id="UP000037696"/>
    </source>
</evidence>
<dbReference type="AlphaFoldDB" id="A0A0M9WBG9"/>
<reference evidence="1 2" key="1">
    <citation type="submission" date="2015-08" db="EMBL/GenBank/DDBJ databases">
        <title>Genome sequencing of Penicillium nordicum.</title>
        <authorList>
            <person name="Nguyen H.D."/>
            <person name="Seifert K.A."/>
        </authorList>
    </citation>
    <scope>NUCLEOTIDE SEQUENCE [LARGE SCALE GENOMIC DNA]</scope>
    <source>
        <strain evidence="1 2">DAOMC 185683</strain>
    </source>
</reference>
<keyword evidence="2" id="KW-1185">Reference proteome</keyword>
<organism evidence="1 2">
    <name type="scientific">Penicillium nordicum</name>
    <dbReference type="NCBI Taxonomy" id="229535"/>
    <lineage>
        <taxon>Eukaryota</taxon>
        <taxon>Fungi</taxon>
        <taxon>Dikarya</taxon>
        <taxon>Ascomycota</taxon>
        <taxon>Pezizomycotina</taxon>
        <taxon>Eurotiomycetes</taxon>
        <taxon>Eurotiomycetidae</taxon>
        <taxon>Eurotiales</taxon>
        <taxon>Aspergillaceae</taxon>
        <taxon>Penicillium</taxon>
    </lineage>
</organism>
<proteinExistence type="predicted"/>
<comment type="caution">
    <text evidence="1">The sequence shown here is derived from an EMBL/GenBank/DDBJ whole genome shotgun (WGS) entry which is preliminary data.</text>
</comment>
<sequence>MAKRPNQGRTIDWGLLFRVNRKMPNVGFPFWREGCVAYSYVPVSGATLLIHDVEADGLRRSRCNIWDDPKFGPSGEI</sequence>
<protein>
    <submittedName>
        <fullName evidence="1">Uncharacterized protein</fullName>
    </submittedName>
</protein>
<name>A0A0M9WBG9_9EURO</name>
<gene>
    <name evidence="1" type="ORF">ACN38_g10713</name>
</gene>
<dbReference type="Proteomes" id="UP000037696">
    <property type="component" value="Unassembled WGS sequence"/>
</dbReference>
<dbReference type="EMBL" id="LHQQ01000251">
    <property type="protein sequence ID" value="KOS38473.1"/>
    <property type="molecule type" value="Genomic_DNA"/>
</dbReference>